<reference evidence="17" key="2">
    <citation type="submission" date="2015-01" db="EMBL/GenBank/DDBJ databases">
        <title>Evolutionary Origins and Diversification of the Mycorrhizal Mutualists.</title>
        <authorList>
            <consortium name="DOE Joint Genome Institute"/>
            <consortium name="Mycorrhizal Genomics Consortium"/>
            <person name="Kohler A."/>
            <person name="Kuo A."/>
            <person name="Nagy L.G."/>
            <person name="Floudas D."/>
            <person name="Copeland A."/>
            <person name="Barry K.W."/>
            <person name="Cichocki N."/>
            <person name="Veneault-Fourrey C."/>
            <person name="LaButti K."/>
            <person name="Lindquist E.A."/>
            <person name="Lipzen A."/>
            <person name="Lundell T."/>
            <person name="Morin E."/>
            <person name="Murat C."/>
            <person name="Riley R."/>
            <person name="Ohm R."/>
            <person name="Sun H."/>
            <person name="Tunlid A."/>
            <person name="Henrissat B."/>
            <person name="Grigoriev I.V."/>
            <person name="Hibbett D.S."/>
            <person name="Martin F."/>
        </authorList>
    </citation>
    <scope>NUCLEOTIDE SEQUENCE [LARGE SCALE GENOMIC DNA]</scope>
    <source>
        <strain evidence="17">MUT 4182</strain>
    </source>
</reference>
<organism evidence="16 17">
    <name type="scientific">Tulasnella calospora MUT 4182</name>
    <dbReference type="NCBI Taxonomy" id="1051891"/>
    <lineage>
        <taxon>Eukaryota</taxon>
        <taxon>Fungi</taxon>
        <taxon>Dikarya</taxon>
        <taxon>Basidiomycota</taxon>
        <taxon>Agaricomycotina</taxon>
        <taxon>Agaricomycetes</taxon>
        <taxon>Cantharellales</taxon>
        <taxon>Tulasnellaceae</taxon>
        <taxon>Tulasnella</taxon>
    </lineage>
</organism>
<evidence type="ECO:0000313" key="17">
    <source>
        <dbReference type="Proteomes" id="UP000054248"/>
    </source>
</evidence>
<evidence type="ECO:0000256" key="2">
    <source>
        <dbReference type="ARBA" id="ARBA00004613"/>
    </source>
</evidence>
<dbReference type="SMART" id="SM00747">
    <property type="entry name" value="CFEM"/>
    <property type="match status" value="2"/>
</dbReference>
<dbReference type="HOGENOM" id="CLU_1518957_0_0_1"/>
<keyword evidence="9" id="KW-0408">Iron</keyword>
<comment type="subcellular location">
    <subcellularLocation>
        <location evidence="1">Cell membrane</location>
        <topology evidence="1">Lipid-anchor</topology>
        <topology evidence="1">GPI-anchor</topology>
    </subcellularLocation>
    <subcellularLocation>
        <location evidence="2">Secreted</location>
    </subcellularLocation>
</comment>
<feature type="signal peptide" evidence="14">
    <location>
        <begin position="1"/>
        <end position="16"/>
    </location>
</feature>
<keyword evidence="10" id="KW-0472">Membrane</keyword>
<dbReference type="STRING" id="1051891.A0A0C3KL54"/>
<evidence type="ECO:0000256" key="3">
    <source>
        <dbReference type="ARBA" id="ARBA00010031"/>
    </source>
</evidence>
<accession>A0A0C3KL54</accession>
<evidence type="ECO:0000256" key="8">
    <source>
        <dbReference type="ARBA" id="ARBA00022729"/>
    </source>
</evidence>
<keyword evidence="6" id="KW-0349">Heme</keyword>
<dbReference type="InterPro" id="IPR051735">
    <property type="entry name" value="CFEM_domain"/>
</dbReference>
<evidence type="ECO:0000256" key="10">
    <source>
        <dbReference type="ARBA" id="ARBA00023136"/>
    </source>
</evidence>
<reference evidence="16 17" key="1">
    <citation type="submission" date="2014-04" db="EMBL/GenBank/DDBJ databases">
        <authorList>
            <consortium name="DOE Joint Genome Institute"/>
            <person name="Kuo A."/>
            <person name="Girlanda M."/>
            <person name="Perotto S."/>
            <person name="Kohler A."/>
            <person name="Nagy L.G."/>
            <person name="Floudas D."/>
            <person name="Copeland A."/>
            <person name="Barry K.W."/>
            <person name="Cichocki N."/>
            <person name="Veneault-Fourrey C."/>
            <person name="LaButti K."/>
            <person name="Lindquist E.A."/>
            <person name="Lipzen A."/>
            <person name="Lundell T."/>
            <person name="Morin E."/>
            <person name="Murat C."/>
            <person name="Sun H."/>
            <person name="Tunlid A."/>
            <person name="Henrissat B."/>
            <person name="Grigoriev I.V."/>
            <person name="Hibbett D.S."/>
            <person name="Martin F."/>
            <person name="Nordberg H.P."/>
            <person name="Cantor M.N."/>
            <person name="Hua S.X."/>
        </authorList>
    </citation>
    <scope>NUCLEOTIDE SEQUENCE [LARGE SCALE GENOMIC DNA]</scope>
    <source>
        <strain evidence="16 17">MUT 4182</strain>
    </source>
</reference>
<dbReference type="GO" id="GO:0046872">
    <property type="term" value="F:metal ion binding"/>
    <property type="evidence" value="ECO:0007669"/>
    <property type="project" value="UniProtKB-KW"/>
</dbReference>
<dbReference type="AlphaFoldDB" id="A0A0C3KL54"/>
<evidence type="ECO:0000256" key="7">
    <source>
        <dbReference type="ARBA" id="ARBA00022723"/>
    </source>
</evidence>
<evidence type="ECO:0000256" key="5">
    <source>
        <dbReference type="ARBA" id="ARBA00022525"/>
    </source>
</evidence>
<dbReference type="EMBL" id="KN823117">
    <property type="protein sequence ID" value="KIO22163.1"/>
    <property type="molecule type" value="Genomic_DNA"/>
</dbReference>
<dbReference type="PANTHER" id="PTHR37928:SF2">
    <property type="entry name" value="GPI ANCHORED CFEM DOMAIN PROTEIN (AFU_ORTHOLOGUE AFUA_6G10580)"/>
    <property type="match status" value="1"/>
</dbReference>
<evidence type="ECO:0000256" key="12">
    <source>
        <dbReference type="ARBA" id="ARBA00023180"/>
    </source>
</evidence>
<keyword evidence="4" id="KW-1003">Cell membrane</keyword>
<dbReference type="PROSITE" id="PS52012">
    <property type="entry name" value="CFEM"/>
    <property type="match status" value="1"/>
</dbReference>
<name>A0A0C3KL54_9AGAM</name>
<evidence type="ECO:0000256" key="4">
    <source>
        <dbReference type="ARBA" id="ARBA00022475"/>
    </source>
</evidence>
<gene>
    <name evidence="16" type="ORF">M407DRAFT_120293</name>
</gene>
<comment type="similarity">
    <text evidence="3">Belongs to the RBT5 family.</text>
</comment>
<evidence type="ECO:0000256" key="14">
    <source>
        <dbReference type="SAM" id="SignalP"/>
    </source>
</evidence>
<evidence type="ECO:0000259" key="15">
    <source>
        <dbReference type="PROSITE" id="PS52012"/>
    </source>
</evidence>
<protein>
    <recommendedName>
        <fullName evidence="15">CFEM domain-containing protein</fullName>
    </recommendedName>
</protein>
<dbReference type="GO" id="GO:0005576">
    <property type="term" value="C:extracellular region"/>
    <property type="evidence" value="ECO:0007669"/>
    <property type="project" value="UniProtKB-SubCell"/>
</dbReference>
<evidence type="ECO:0000256" key="13">
    <source>
        <dbReference type="ARBA" id="ARBA00023288"/>
    </source>
</evidence>
<keyword evidence="8 14" id="KW-0732">Signal</keyword>
<evidence type="ECO:0000256" key="1">
    <source>
        <dbReference type="ARBA" id="ARBA00004609"/>
    </source>
</evidence>
<dbReference type="Pfam" id="PF05730">
    <property type="entry name" value="CFEM"/>
    <property type="match status" value="2"/>
</dbReference>
<keyword evidence="12" id="KW-0325">Glycoprotein</keyword>
<dbReference type="GO" id="GO:0005886">
    <property type="term" value="C:plasma membrane"/>
    <property type="evidence" value="ECO:0007669"/>
    <property type="project" value="UniProtKB-SubCell"/>
</dbReference>
<dbReference type="OrthoDB" id="3065412at2759"/>
<evidence type="ECO:0000256" key="6">
    <source>
        <dbReference type="ARBA" id="ARBA00022617"/>
    </source>
</evidence>
<proteinExistence type="inferred from homology"/>
<dbReference type="PANTHER" id="PTHR37928">
    <property type="entry name" value="CFEM DOMAIN PROTEIN (AFU_ORTHOLOGUE AFUA_6G14090)"/>
    <property type="match status" value="1"/>
</dbReference>
<keyword evidence="13" id="KW-0449">Lipoprotein</keyword>
<dbReference type="Proteomes" id="UP000054248">
    <property type="component" value="Unassembled WGS sequence"/>
</dbReference>
<evidence type="ECO:0000313" key="16">
    <source>
        <dbReference type="EMBL" id="KIO22163.1"/>
    </source>
</evidence>
<evidence type="ECO:0000256" key="11">
    <source>
        <dbReference type="ARBA" id="ARBA00023157"/>
    </source>
</evidence>
<keyword evidence="7" id="KW-0479">Metal-binding</keyword>
<keyword evidence="17" id="KW-1185">Reference proteome</keyword>
<feature type="chain" id="PRO_5002166410" description="CFEM domain-containing protein" evidence="14">
    <location>
        <begin position="17"/>
        <end position="167"/>
    </location>
</feature>
<keyword evidence="5" id="KW-0964">Secreted</keyword>
<dbReference type="InterPro" id="IPR008427">
    <property type="entry name" value="Extracellular_membr_CFEM_dom"/>
</dbReference>
<feature type="domain" description="CFEM" evidence="15">
    <location>
        <begin position="1"/>
        <end position="110"/>
    </location>
</feature>
<evidence type="ECO:0000256" key="9">
    <source>
        <dbReference type="ARBA" id="ARBA00023004"/>
    </source>
</evidence>
<sequence length="167" mass="17538">MRFSIAVFWAASLASAYTILKRQTDVPQCAQTCYTQSNPSPCNTTDIPCLCVNPTFLNELTTCTQNTCSQQDLGAAQAWGLDTCKQAGVDLQNPVPACAKTCVENAPLGNCQDKTDVACLCKDPTYTQSVVSCAQSSCTDQDLKTATIVGEASCRAAGVDVSSTASA</sequence>
<keyword evidence="11" id="KW-1015">Disulfide bond</keyword>